<gene>
    <name evidence="3" type="ORF">A3196_15715</name>
</gene>
<feature type="domain" description="FHA" evidence="2">
    <location>
        <begin position="23"/>
        <end position="86"/>
    </location>
</feature>
<organism evidence="3 4">
    <name type="scientific">Candidatus Thiodiazotropha endoloripes</name>
    <dbReference type="NCBI Taxonomy" id="1818881"/>
    <lineage>
        <taxon>Bacteria</taxon>
        <taxon>Pseudomonadati</taxon>
        <taxon>Pseudomonadota</taxon>
        <taxon>Gammaproteobacteria</taxon>
        <taxon>Chromatiales</taxon>
        <taxon>Sedimenticolaceae</taxon>
        <taxon>Candidatus Thiodiazotropha</taxon>
    </lineage>
</organism>
<proteinExistence type="predicted"/>
<accession>A0A1E2UTM3</accession>
<dbReference type="Pfam" id="PF00498">
    <property type="entry name" value="FHA"/>
    <property type="match status" value="1"/>
</dbReference>
<dbReference type="OrthoDB" id="151099at2"/>
<feature type="region of interest" description="Disordered" evidence="1">
    <location>
        <begin position="107"/>
        <end position="133"/>
    </location>
</feature>
<keyword evidence="4" id="KW-1185">Reference proteome</keyword>
<dbReference type="EMBL" id="LVJZ01000003">
    <property type="protein sequence ID" value="ODB98080.1"/>
    <property type="molecule type" value="Genomic_DNA"/>
</dbReference>
<dbReference type="RefSeq" id="WP_069006020.1">
    <property type="nucleotide sequence ID" value="NZ_LVJW01000003.1"/>
</dbReference>
<evidence type="ECO:0000256" key="1">
    <source>
        <dbReference type="SAM" id="MobiDB-lite"/>
    </source>
</evidence>
<evidence type="ECO:0000313" key="4">
    <source>
        <dbReference type="Proteomes" id="UP000094849"/>
    </source>
</evidence>
<sequence length="213" mass="23296">MPKLTLSFKGRVIDVFHLEADSTKIGRDPDCAIAIDSLAIAPLQATITESGDVYRLEAQDEAFPVLVNHEKTEEINLHHGDVIQIGKHTLTFAEDVMELGADLTLPHAPAEEQSQAEKEDGSEEEEDASSSVLQIVNGDNFGRIISLHRHMTRIGHTGGDCAMIARREEGYYISFLEGVNPPTVNKQPLADQGQLLNDGDLIEVGGTQMQFHA</sequence>
<dbReference type="SUPFAM" id="SSF49879">
    <property type="entry name" value="SMAD/FHA domain"/>
    <property type="match status" value="2"/>
</dbReference>
<dbReference type="CDD" id="cd00060">
    <property type="entry name" value="FHA"/>
    <property type="match status" value="2"/>
</dbReference>
<dbReference type="Gene3D" id="2.60.200.20">
    <property type="match status" value="1"/>
</dbReference>
<evidence type="ECO:0000259" key="2">
    <source>
        <dbReference type="Pfam" id="PF00498"/>
    </source>
</evidence>
<dbReference type="STRING" id="1818881.A3196_15715"/>
<dbReference type="AlphaFoldDB" id="A0A1E2UTM3"/>
<protein>
    <recommendedName>
        <fullName evidence="2">FHA domain-containing protein</fullName>
    </recommendedName>
</protein>
<dbReference type="Proteomes" id="UP000094849">
    <property type="component" value="Unassembled WGS sequence"/>
</dbReference>
<name>A0A1E2UTM3_9GAMM</name>
<dbReference type="InterPro" id="IPR008984">
    <property type="entry name" value="SMAD_FHA_dom_sf"/>
</dbReference>
<comment type="caution">
    <text evidence="3">The sequence shown here is derived from an EMBL/GenBank/DDBJ whole genome shotgun (WGS) entry which is preliminary data.</text>
</comment>
<dbReference type="InterPro" id="IPR000253">
    <property type="entry name" value="FHA_dom"/>
</dbReference>
<reference evidence="3 4" key="1">
    <citation type="submission" date="2016-03" db="EMBL/GenBank/DDBJ databases">
        <title>Chemosynthetic sulphur-oxidizing symbionts of marine invertebrate animals are capable of nitrogen fixation.</title>
        <authorList>
            <person name="Petersen J.M."/>
            <person name="Kemper A."/>
            <person name="Gruber-Vodicka H."/>
            <person name="Cardini U."/>
            <person name="Geest Mvander."/>
            <person name="Kleiner M."/>
            <person name="Bulgheresi S."/>
            <person name="Fussmann M."/>
            <person name="Herbold C."/>
            <person name="Seah B.K.B."/>
            <person name="Antony C.Paul."/>
            <person name="Liu D."/>
            <person name="Belitz A."/>
            <person name="Weber M."/>
        </authorList>
    </citation>
    <scope>NUCLEOTIDE SEQUENCE [LARGE SCALE GENOMIC DNA]</scope>
    <source>
        <strain evidence="3">G_D</strain>
    </source>
</reference>
<evidence type="ECO:0000313" key="3">
    <source>
        <dbReference type="EMBL" id="ODB98080.1"/>
    </source>
</evidence>